<dbReference type="PROSITE" id="PS50011">
    <property type="entry name" value="PROTEIN_KINASE_DOM"/>
    <property type="match status" value="1"/>
</dbReference>
<dbReference type="InterPro" id="IPR008271">
    <property type="entry name" value="Ser/Thr_kinase_AS"/>
</dbReference>
<dbReference type="FunFam" id="3.30.200.20:FF:000035">
    <property type="entry name" value="Serine/threonine protein kinase Stk1"/>
    <property type="match status" value="1"/>
</dbReference>
<protein>
    <recommendedName>
        <fullName evidence="1">non-specific serine/threonine protein kinase</fullName>
        <ecNumber evidence="1">2.7.11.1</ecNumber>
    </recommendedName>
</protein>
<dbReference type="GO" id="GO:0004674">
    <property type="term" value="F:protein serine/threonine kinase activity"/>
    <property type="evidence" value="ECO:0007669"/>
    <property type="project" value="UniProtKB-KW"/>
</dbReference>
<feature type="binding site" evidence="9">
    <location>
        <position position="39"/>
    </location>
    <ligand>
        <name>ATP</name>
        <dbReference type="ChEBI" id="CHEBI:30616"/>
    </ligand>
</feature>
<dbReference type="Gene3D" id="3.30.10.20">
    <property type="match status" value="3"/>
</dbReference>
<dbReference type="EMBL" id="CP046522">
    <property type="protein sequence ID" value="QGU95250.1"/>
    <property type="molecule type" value="Genomic_DNA"/>
</dbReference>
<keyword evidence="2" id="KW-0723">Serine/threonine-protein kinase</keyword>
<dbReference type="AlphaFoldDB" id="A0A6I6ESM2"/>
<evidence type="ECO:0000256" key="5">
    <source>
        <dbReference type="ARBA" id="ARBA00022777"/>
    </source>
</evidence>
<comment type="catalytic activity">
    <reaction evidence="8">
        <text>L-seryl-[protein] + ATP = O-phospho-L-seryl-[protein] + ADP + H(+)</text>
        <dbReference type="Rhea" id="RHEA:17989"/>
        <dbReference type="Rhea" id="RHEA-COMP:9863"/>
        <dbReference type="Rhea" id="RHEA-COMP:11604"/>
        <dbReference type="ChEBI" id="CHEBI:15378"/>
        <dbReference type="ChEBI" id="CHEBI:29999"/>
        <dbReference type="ChEBI" id="CHEBI:30616"/>
        <dbReference type="ChEBI" id="CHEBI:83421"/>
        <dbReference type="ChEBI" id="CHEBI:456216"/>
        <dbReference type="EC" id="2.7.11.1"/>
    </reaction>
</comment>
<evidence type="ECO:0000313" key="14">
    <source>
        <dbReference type="Proteomes" id="UP000422764"/>
    </source>
</evidence>
<keyword evidence="5 13" id="KW-0418">Kinase</keyword>
<evidence type="ECO:0000256" key="3">
    <source>
        <dbReference type="ARBA" id="ARBA00022679"/>
    </source>
</evidence>
<keyword evidence="10" id="KW-0812">Transmembrane</keyword>
<dbReference type="InterPro" id="IPR000719">
    <property type="entry name" value="Prot_kinase_dom"/>
</dbReference>
<keyword evidence="14" id="KW-1185">Reference proteome</keyword>
<evidence type="ECO:0000256" key="8">
    <source>
        <dbReference type="ARBA" id="ARBA00048679"/>
    </source>
</evidence>
<evidence type="ECO:0000256" key="4">
    <source>
        <dbReference type="ARBA" id="ARBA00022741"/>
    </source>
</evidence>
<dbReference type="PANTHER" id="PTHR43289:SF34">
    <property type="entry name" value="SERINE_THREONINE-PROTEIN KINASE YBDM-RELATED"/>
    <property type="match status" value="1"/>
</dbReference>
<evidence type="ECO:0000313" key="13">
    <source>
        <dbReference type="EMBL" id="QGU95250.1"/>
    </source>
</evidence>
<dbReference type="SUPFAM" id="SSF56112">
    <property type="entry name" value="Protein kinase-like (PK-like)"/>
    <property type="match status" value="1"/>
</dbReference>
<proteinExistence type="predicted"/>
<dbReference type="EC" id="2.7.11.1" evidence="1"/>
<evidence type="ECO:0000259" key="12">
    <source>
        <dbReference type="PROSITE" id="PS51178"/>
    </source>
</evidence>
<evidence type="ECO:0000256" key="2">
    <source>
        <dbReference type="ARBA" id="ARBA00022527"/>
    </source>
</evidence>
<feature type="domain" description="PASTA" evidence="12">
    <location>
        <begin position="361"/>
        <end position="428"/>
    </location>
</feature>
<dbReference type="PROSITE" id="PS00107">
    <property type="entry name" value="PROTEIN_KINASE_ATP"/>
    <property type="match status" value="1"/>
</dbReference>
<dbReference type="SUPFAM" id="SSF54184">
    <property type="entry name" value="Penicillin-binding protein 2x (pbp-2x), c-terminal domain"/>
    <property type="match status" value="1"/>
</dbReference>
<dbReference type="SMART" id="SM00740">
    <property type="entry name" value="PASTA"/>
    <property type="match status" value="4"/>
</dbReference>
<feature type="domain" description="PASTA" evidence="12">
    <location>
        <begin position="429"/>
        <end position="496"/>
    </location>
</feature>
<dbReference type="NCBIfam" id="NF033483">
    <property type="entry name" value="PknB_PASTA_kin"/>
    <property type="match status" value="1"/>
</dbReference>
<dbReference type="Pfam" id="PF03793">
    <property type="entry name" value="PASTA"/>
    <property type="match status" value="4"/>
</dbReference>
<reference evidence="13 14" key="1">
    <citation type="submission" date="2019-12" db="EMBL/GenBank/DDBJ databases">
        <title>Genome sequenceing of Clostridium bovifaecis.</title>
        <authorList>
            <person name="Yao Y."/>
        </authorList>
    </citation>
    <scope>NUCLEOTIDE SEQUENCE [LARGE SCALE GENOMIC DNA]</scope>
    <source>
        <strain evidence="13 14">BXX</strain>
    </source>
</reference>
<dbReference type="Gene3D" id="1.10.510.10">
    <property type="entry name" value="Transferase(Phosphotransferase) domain 1"/>
    <property type="match status" value="1"/>
</dbReference>
<dbReference type="PROSITE" id="PS00108">
    <property type="entry name" value="PROTEIN_KINASE_ST"/>
    <property type="match status" value="1"/>
</dbReference>
<dbReference type="InterPro" id="IPR011009">
    <property type="entry name" value="Kinase-like_dom_sf"/>
</dbReference>
<sequence length="633" mass="69793">MTGTILGNRYELIEKIGEGGMAEVYKAKCHLLNRFVAVKILKAQYSDNIEFVNKFEQEAASAASLSHSNIVSIYDVGSENGINYIVMEYIDGKTLKQIINEQKVLRYSDAIVLSIQIAKALECAHNNNIIHRDVKPHNILVTKEGVVKVTDFGIAKATSSVTITNSDRIIGSAHYFSPEQAKGNFVDCKTDIYSLGIILYEMVTGKLPYDGESPVSVALKHIQEQVIPPIEVNPNIPQSLNKIILKAIEKEQYKRYQSAHDILIDLQKIKQDPNADIIMNTSENEYTKIMKPITGYNEVPKEDIYDYEEEDENDKGKSRNKIKSKKIIIGSLIALAVIIVGFVSAFVVLNKQFGGNGIGKKTGKAIVPNIIGLSKEKAETLVEEQGLKFVTTTESSDKPAGVVIECYPYPGTEMDLSEKDEVRAIISSGPKVATIPNLMEIELEAAKEYLKTYNLKLGNVSYAFSDTVDEGKVCDQSPKPETEIGNNTTVDLVISKGPEKKVTTVPNLVNKNLDEAQALLENAKLKLGTVTKISTSDESLDGIVTVQSIQANKKVPENTSVDISYYVYGDKSMVIVPNFVNKTVREARELAAQYNLIIKVKGKDEFIITSQDKAPGKEVAEETVISLTSEPNP</sequence>
<evidence type="ECO:0000256" key="9">
    <source>
        <dbReference type="PROSITE-ProRule" id="PRU10141"/>
    </source>
</evidence>
<feature type="transmembrane region" description="Helical" evidence="10">
    <location>
        <begin position="327"/>
        <end position="349"/>
    </location>
</feature>
<dbReference type="Pfam" id="PF00069">
    <property type="entry name" value="Pkinase"/>
    <property type="match status" value="1"/>
</dbReference>
<dbReference type="Gene3D" id="3.30.200.20">
    <property type="entry name" value="Phosphorylase Kinase, domain 1"/>
    <property type="match status" value="1"/>
</dbReference>
<dbReference type="CDD" id="cd14014">
    <property type="entry name" value="STKc_PknB_like"/>
    <property type="match status" value="1"/>
</dbReference>
<accession>A0A6I6ESM2</accession>
<dbReference type="PANTHER" id="PTHR43289">
    <property type="entry name" value="MITOGEN-ACTIVATED PROTEIN KINASE KINASE KINASE 20-RELATED"/>
    <property type="match status" value="1"/>
</dbReference>
<dbReference type="CDD" id="cd06577">
    <property type="entry name" value="PASTA_pknB"/>
    <property type="match status" value="4"/>
</dbReference>
<evidence type="ECO:0000256" key="7">
    <source>
        <dbReference type="ARBA" id="ARBA00047899"/>
    </source>
</evidence>
<dbReference type="InterPro" id="IPR017441">
    <property type="entry name" value="Protein_kinase_ATP_BS"/>
</dbReference>
<feature type="domain" description="PASTA" evidence="12">
    <location>
        <begin position="497"/>
        <end position="567"/>
    </location>
</feature>
<dbReference type="GO" id="GO:0005524">
    <property type="term" value="F:ATP binding"/>
    <property type="evidence" value="ECO:0007669"/>
    <property type="project" value="UniProtKB-UniRule"/>
</dbReference>
<keyword evidence="3" id="KW-0808">Transferase</keyword>
<evidence type="ECO:0000256" key="1">
    <source>
        <dbReference type="ARBA" id="ARBA00012513"/>
    </source>
</evidence>
<keyword evidence="10" id="KW-0472">Membrane</keyword>
<evidence type="ECO:0000256" key="6">
    <source>
        <dbReference type="ARBA" id="ARBA00022840"/>
    </source>
</evidence>
<organism evidence="13 14">
    <name type="scientific">Clostridium bovifaecis</name>
    <dbReference type="NCBI Taxonomy" id="2184719"/>
    <lineage>
        <taxon>Bacteria</taxon>
        <taxon>Bacillati</taxon>
        <taxon>Bacillota</taxon>
        <taxon>Clostridia</taxon>
        <taxon>Eubacteriales</taxon>
        <taxon>Clostridiaceae</taxon>
        <taxon>Clostridium</taxon>
    </lineage>
</organism>
<name>A0A6I6ESM2_9CLOT</name>
<comment type="catalytic activity">
    <reaction evidence="7">
        <text>L-threonyl-[protein] + ATP = O-phospho-L-threonyl-[protein] + ADP + H(+)</text>
        <dbReference type="Rhea" id="RHEA:46608"/>
        <dbReference type="Rhea" id="RHEA-COMP:11060"/>
        <dbReference type="Rhea" id="RHEA-COMP:11605"/>
        <dbReference type="ChEBI" id="CHEBI:15378"/>
        <dbReference type="ChEBI" id="CHEBI:30013"/>
        <dbReference type="ChEBI" id="CHEBI:30616"/>
        <dbReference type="ChEBI" id="CHEBI:61977"/>
        <dbReference type="ChEBI" id="CHEBI:456216"/>
        <dbReference type="EC" id="2.7.11.1"/>
    </reaction>
</comment>
<feature type="domain" description="Protein kinase" evidence="11">
    <location>
        <begin position="10"/>
        <end position="269"/>
    </location>
</feature>
<keyword evidence="10" id="KW-1133">Transmembrane helix</keyword>
<evidence type="ECO:0000259" key="11">
    <source>
        <dbReference type="PROSITE" id="PS50011"/>
    </source>
</evidence>
<dbReference type="FunFam" id="1.10.510.10:FF:000021">
    <property type="entry name" value="Serine/threonine protein kinase"/>
    <property type="match status" value="1"/>
</dbReference>
<gene>
    <name evidence="13" type="primary">pknB</name>
    <name evidence="13" type="ORF">GOM49_09245</name>
</gene>
<keyword evidence="6 9" id="KW-0067">ATP-binding</keyword>
<evidence type="ECO:0000256" key="10">
    <source>
        <dbReference type="SAM" id="Phobius"/>
    </source>
</evidence>
<dbReference type="InterPro" id="IPR005543">
    <property type="entry name" value="PASTA_dom"/>
</dbReference>
<keyword evidence="4 9" id="KW-0547">Nucleotide-binding</keyword>
<dbReference type="PROSITE" id="PS51178">
    <property type="entry name" value="PASTA"/>
    <property type="match status" value="4"/>
</dbReference>
<dbReference type="SMART" id="SM00220">
    <property type="entry name" value="S_TKc"/>
    <property type="match status" value="1"/>
</dbReference>
<feature type="domain" description="PASTA" evidence="12">
    <location>
        <begin position="570"/>
        <end position="631"/>
    </location>
</feature>
<dbReference type="Proteomes" id="UP000422764">
    <property type="component" value="Chromosome"/>
</dbReference>